<evidence type="ECO:0000256" key="1">
    <source>
        <dbReference type="SAM" id="MobiDB-lite"/>
    </source>
</evidence>
<dbReference type="OrthoDB" id="5424868at2759"/>
<feature type="compositionally biased region" description="Basic and acidic residues" evidence="1">
    <location>
        <begin position="147"/>
        <end position="158"/>
    </location>
</feature>
<gene>
    <name evidence="2" type="ORF">GOMPHAMPRED_006718</name>
</gene>
<proteinExistence type="predicted"/>
<name>A0A8H3EPH0_9LECA</name>
<comment type="caution">
    <text evidence="2">The sequence shown here is derived from an EMBL/GenBank/DDBJ whole genome shotgun (WGS) entry which is preliminary data.</text>
</comment>
<feature type="region of interest" description="Disordered" evidence="1">
    <location>
        <begin position="128"/>
        <end position="158"/>
    </location>
</feature>
<protein>
    <submittedName>
        <fullName evidence="2">Uncharacterized protein</fullName>
    </submittedName>
</protein>
<evidence type="ECO:0000313" key="2">
    <source>
        <dbReference type="EMBL" id="CAF9909345.1"/>
    </source>
</evidence>
<dbReference type="AlphaFoldDB" id="A0A8H3EPH0"/>
<reference evidence="2" key="1">
    <citation type="submission" date="2021-03" db="EMBL/GenBank/DDBJ databases">
        <authorList>
            <person name="Tagirdzhanova G."/>
        </authorList>
    </citation>
    <scope>NUCLEOTIDE SEQUENCE</scope>
</reference>
<dbReference type="Proteomes" id="UP000664169">
    <property type="component" value="Unassembled WGS sequence"/>
</dbReference>
<keyword evidence="3" id="KW-1185">Reference proteome</keyword>
<sequence>MAEEIAWMESGQEPDKRSNLVRPSGSLDCPIAHHLNQPSCSTSFKIADEVVDPSNGRIAMVMGNGANDGQTLIFDHMSRRSENSEGMDEHPQEVVRAHEEFSTRTTASSTAKVELLYGLEGQFDPTCYRGKKRRSKIPSASELGLQKAEKERLARQLR</sequence>
<accession>A0A8H3EPH0</accession>
<evidence type="ECO:0000313" key="3">
    <source>
        <dbReference type="Proteomes" id="UP000664169"/>
    </source>
</evidence>
<organism evidence="2 3">
    <name type="scientific">Gomphillus americanus</name>
    <dbReference type="NCBI Taxonomy" id="1940652"/>
    <lineage>
        <taxon>Eukaryota</taxon>
        <taxon>Fungi</taxon>
        <taxon>Dikarya</taxon>
        <taxon>Ascomycota</taxon>
        <taxon>Pezizomycotina</taxon>
        <taxon>Lecanoromycetes</taxon>
        <taxon>OSLEUM clade</taxon>
        <taxon>Ostropomycetidae</taxon>
        <taxon>Ostropales</taxon>
        <taxon>Graphidaceae</taxon>
        <taxon>Gomphilloideae</taxon>
        <taxon>Gomphillus</taxon>
    </lineage>
</organism>
<feature type="region of interest" description="Disordered" evidence="1">
    <location>
        <begin position="1"/>
        <end position="21"/>
    </location>
</feature>
<feature type="compositionally biased region" description="Basic and acidic residues" evidence="1">
    <location>
        <begin position="81"/>
        <end position="102"/>
    </location>
</feature>
<dbReference type="EMBL" id="CAJPDQ010000005">
    <property type="protein sequence ID" value="CAF9909345.1"/>
    <property type="molecule type" value="Genomic_DNA"/>
</dbReference>
<feature type="region of interest" description="Disordered" evidence="1">
    <location>
        <begin position="81"/>
        <end position="107"/>
    </location>
</feature>